<organism evidence="3 4">
    <name type="scientific">Natronomonas moolapensis (strain DSM 18674 / CECT 7526 / JCM 14361 / 8.8.11)</name>
    <dbReference type="NCBI Taxonomy" id="268739"/>
    <lineage>
        <taxon>Archaea</taxon>
        <taxon>Methanobacteriati</taxon>
        <taxon>Methanobacteriota</taxon>
        <taxon>Stenosarchaea group</taxon>
        <taxon>Halobacteria</taxon>
        <taxon>Halobacteriales</taxon>
        <taxon>Natronomonadaceae</taxon>
        <taxon>Natronomonas</taxon>
    </lineage>
</organism>
<dbReference type="InterPro" id="IPR014529">
    <property type="entry name" value="UCP026631"/>
</dbReference>
<feature type="transmembrane region" description="Helical" evidence="1">
    <location>
        <begin position="20"/>
        <end position="53"/>
    </location>
</feature>
<keyword evidence="1" id="KW-1133">Transmembrane helix</keyword>
<protein>
    <submittedName>
        <fullName evidence="3">DUF304 domain protein</fullName>
    </submittedName>
</protein>
<keyword evidence="1" id="KW-0472">Membrane</keyword>
<accession>M1XQV7</accession>
<gene>
    <name evidence="3" type="ordered locus">Nmlp_2382</name>
</gene>
<evidence type="ECO:0000259" key="2">
    <source>
        <dbReference type="Pfam" id="PF03703"/>
    </source>
</evidence>
<dbReference type="PIRSF" id="PIRSF026631">
    <property type="entry name" value="UCP026631"/>
    <property type="match status" value="1"/>
</dbReference>
<keyword evidence="4" id="KW-1185">Reference proteome</keyword>
<dbReference type="eggNOG" id="arCOG04619">
    <property type="taxonomic scope" value="Archaea"/>
</dbReference>
<feature type="transmembrane region" description="Helical" evidence="1">
    <location>
        <begin position="201"/>
        <end position="228"/>
    </location>
</feature>
<name>M1XQV7_NATM8</name>
<reference evidence="3 4" key="1">
    <citation type="journal article" date="2013" name="Genome Announc.">
        <title>Genome of the haloarchaeon Natronomonas moolapensis, a neutrophilic member of a previously haloalkaliphilic genus.</title>
        <authorList>
            <person name="Dyall-Smith M.L."/>
            <person name="Pfeiffer F."/>
            <person name="Oberwinkler T."/>
            <person name="Klee K."/>
            <person name="Rampp M."/>
            <person name="Palm P."/>
            <person name="Gross K."/>
            <person name="Schuster S.C."/>
            <person name="Oesterhelt D."/>
        </authorList>
    </citation>
    <scope>NUCLEOTIDE SEQUENCE [LARGE SCALE GENOMIC DNA]</scope>
    <source>
        <strain evidence="4">DSM 18674 / JCM 14361 / 8.8.11</strain>
    </source>
</reference>
<evidence type="ECO:0000313" key="3">
    <source>
        <dbReference type="EMBL" id="CCQ36550.1"/>
    </source>
</evidence>
<dbReference type="AlphaFoldDB" id="M1XQV7"/>
<keyword evidence="1" id="KW-0812">Transmembrane</keyword>
<feature type="transmembrane region" description="Helical" evidence="1">
    <location>
        <begin position="357"/>
        <end position="377"/>
    </location>
</feature>
<dbReference type="STRING" id="268739.Nmlp_2382"/>
<evidence type="ECO:0000313" key="4">
    <source>
        <dbReference type="Proteomes" id="UP000011867"/>
    </source>
</evidence>
<sequence>MKLDPLSIPVRAGESVVRLAWVLVFALVGSPALGGVSGIGVAVVGWFVIALAYQLVYYQRFEYDLSGDTLDIASGVVSRRNREIPVGRVQNVDISRNVAQRALGIAQINLETAGGSSTEASLRYVSFEEAKQLQSKLGRLKRGETSTKTADPAPERELFAVTKKELVLLGLIGIDLRLLSFVTVLLPVISPSLREQFADPLVGLAVTAPLAAVAVVGIAALISGAIALTSYYGFRLARQNDELLYERGLLQRFSGTIPLEKVQTLTISENVLARRLGYASLAVETAGYAPNDEGSESAIPLAERDRVVDLARSIEAFDGIEFERPPKRARERYAVRYSVVAALAVGIAFAADRYTGLTFAWYVALALLPLALVGAHLKWLHLGYDIQPDYVVLREGFWTRTTTVVPYYRVQTVLDSQTVFQRRRGLASLVVDTAGSSGLTNRQPRALDIDAARAADLRETVADRLQTAVQRRRSDRRRERLRSIEADLDEVPVGPA</sequence>
<dbReference type="PANTHER" id="PTHR34473:SF3">
    <property type="entry name" value="TRANSMEMBRANE PROTEIN-RELATED"/>
    <property type="match status" value="1"/>
</dbReference>
<feature type="domain" description="YdbS-like PH" evidence="2">
    <location>
        <begin position="58"/>
        <end position="135"/>
    </location>
</feature>
<feature type="transmembrane region" description="Helical" evidence="1">
    <location>
        <begin position="333"/>
        <end position="351"/>
    </location>
</feature>
<dbReference type="PANTHER" id="PTHR34473">
    <property type="entry name" value="UPF0699 TRANSMEMBRANE PROTEIN YDBS"/>
    <property type="match status" value="1"/>
</dbReference>
<feature type="domain" description="YdbS-like PH" evidence="2">
    <location>
        <begin position="231"/>
        <end position="310"/>
    </location>
</feature>
<dbReference type="EMBL" id="HF582854">
    <property type="protein sequence ID" value="CCQ36550.1"/>
    <property type="molecule type" value="Genomic_DNA"/>
</dbReference>
<dbReference type="RefSeq" id="WP_015409349.1">
    <property type="nucleotide sequence ID" value="NC_020388.1"/>
</dbReference>
<dbReference type="Pfam" id="PF03703">
    <property type="entry name" value="bPH_2"/>
    <property type="match status" value="3"/>
</dbReference>
<proteinExistence type="predicted"/>
<dbReference type="HOGENOM" id="CLU_024617_0_0_2"/>
<evidence type="ECO:0000256" key="1">
    <source>
        <dbReference type="SAM" id="Phobius"/>
    </source>
</evidence>
<dbReference type="GeneID" id="14651263"/>
<feature type="domain" description="YdbS-like PH" evidence="2">
    <location>
        <begin position="379"/>
        <end position="460"/>
    </location>
</feature>
<dbReference type="Proteomes" id="UP000011867">
    <property type="component" value="Chromosome"/>
</dbReference>
<dbReference type="InterPro" id="IPR005182">
    <property type="entry name" value="YdbS-like_PH"/>
</dbReference>
<feature type="transmembrane region" description="Helical" evidence="1">
    <location>
        <begin position="166"/>
        <end position="189"/>
    </location>
</feature>
<dbReference type="KEGG" id="nmo:Nmlp_2382"/>
<dbReference type="OrthoDB" id="107421at2157"/>